<evidence type="ECO:0000256" key="3">
    <source>
        <dbReference type="ARBA" id="ARBA00022692"/>
    </source>
</evidence>
<sequence length="327" mass="34277">MPAPGVLTQRPAPREGACAASAGRPYLGIGLKVLSALTFTLMSAGVKSLADRFPTGEIVFFRSAFAILPLLLWLGWQGGVAAAVRTRNLRGHVLRSIIGAAGMFAGFAGLSFLPLSDAVAIGYASPLLVVVLAALVLRERVQGYRWAAVVVGFVGVLIMLAPHLDLGSGGASGSVGVLFACLAAVCTAAATIQVRRLTQTERTGAIVLYFFLFTALLGLSTLVLGWRMPTLPEFGLFVLVGILGGIGQILLTESYRYGDASLVAPFEYTTMLWSLLIGWFVFGQLPQAAVALGGVIVAAAGVFTVWRERRLVLERAREAAAGGARAG</sequence>
<dbReference type="PANTHER" id="PTHR22911:SF6">
    <property type="entry name" value="SOLUTE CARRIER FAMILY 35 MEMBER G1"/>
    <property type="match status" value="1"/>
</dbReference>
<dbReference type="InterPro" id="IPR000620">
    <property type="entry name" value="EamA_dom"/>
</dbReference>
<evidence type="ECO:0000256" key="4">
    <source>
        <dbReference type="ARBA" id="ARBA00022989"/>
    </source>
</evidence>
<evidence type="ECO:0000256" key="1">
    <source>
        <dbReference type="ARBA" id="ARBA00004141"/>
    </source>
</evidence>
<dbReference type="Pfam" id="PF00892">
    <property type="entry name" value="EamA"/>
    <property type="match status" value="2"/>
</dbReference>
<feature type="transmembrane region" description="Helical" evidence="6">
    <location>
        <begin position="144"/>
        <end position="164"/>
    </location>
</feature>
<comment type="subcellular location">
    <subcellularLocation>
        <location evidence="1">Membrane</location>
        <topology evidence="1">Multi-pass membrane protein</topology>
    </subcellularLocation>
</comment>
<organism evidence="8 9">
    <name type="scientific">Methylobacterium isbiliense</name>
    <dbReference type="NCBI Taxonomy" id="315478"/>
    <lineage>
        <taxon>Bacteria</taxon>
        <taxon>Pseudomonadati</taxon>
        <taxon>Pseudomonadota</taxon>
        <taxon>Alphaproteobacteria</taxon>
        <taxon>Hyphomicrobiales</taxon>
        <taxon>Methylobacteriaceae</taxon>
        <taxon>Methylobacterium</taxon>
    </lineage>
</organism>
<feature type="transmembrane region" description="Helical" evidence="6">
    <location>
        <begin position="206"/>
        <end position="228"/>
    </location>
</feature>
<comment type="caution">
    <text evidence="8">The sequence shown here is derived from an EMBL/GenBank/DDBJ whole genome shotgun (WGS) entry which is preliminary data.</text>
</comment>
<name>A0ABQ4SNB7_9HYPH</name>
<keyword evidence="3 6" id="KW-0812">Transmembrane</keyword>
<keyword evidence="4 6" id="KW-1133">Transmembrane helix</keyword>
<dbReference type="RefSeq" id="WP_238240615.1">
    <property type="nucleotide sequence ID" value="NZ_BPQQ01000070.1"/>
</dbReference>
<protein>
    <submittedName>
        <fullName evidence="8">Pseudopaline exporter CntI</fullName>
    </submittedName>
</protein>
<evidence type="ECO:0000313" key="8">
    <source>
        <dbReference type="EMBL" id="GJE03219.1"/>
    </source>
</evidence>
<gene>
    <name evidence="8" type="primary">cntI</name>
    <name evidence="8" type="ORF">GMJLKIPL_5170</name>
</gene>
<dbReference type="EMBL" id="BPQQ01000070">
    <property type="protein sequence ID" value="GJE03219.1"/>
    <property type="molecule type" value="Genomic_DNA"/>
</dbReference>
<evidence type="ECO:0000256" key="5">
    <source>
        <dbReference type="ARBA" id="ARBA00023136"/>
    </source>
</evidence>
<feature type="transmembrane region" description="Helical" evidence="6">
    <location>
        <begin position="26"/>
        <end position="46"/>
    </location>
</feature>
<feature type="transmembrane region" description="Helical" evidence="6">
    <location>
        <begin position="288"/>
        <end position="306"/>
    </location>
</feature>
<feature type="domain" description="EamA" evidence="7">
    <location>
        <begin position="28"/>
        <end position="160"/>
    </location>
</feature>
<feature type="transmembrane region" description="Helical" evidence="6">
    <location>
        <begin position="119"/>
        <end position="137"/>
    </location>
</feature>
<feature type="domain" description="EamA" evidence="7">
    <location>
        <begin position="175"/>
        <end position="303"/>
    </location>
</feature>
<evidence type="ECO:0000256" key="6">
    <source>
        <dbReference type="SAM" id="Phobius"/>
    </source>
</evidence>
<evidence type="ECO:0000259" key="7">
    <source>
        <dbReference type="Pfam" id="PF00892"/>
    </source>
</evidence>
<feature type="transmembrane region" description="Helical" evidence="6">
    <location>
        <begin position="234"/>
        <end position="251"/>
    </location>
</feature>
<evidence type="ECO:0000256" key="2">
    <source>
        <dbReference type="ARBA" id="ARBA00009853"/>
    </source>
</evidence>
<dbReference type="SUPFAM" id="SSF103481">
    <property type="entry name" value="Multidrug resistance efflux transporter EmrE"/>
    <property type="match status" value="2"/>
</dbReference>
<proteinExistence type="inferred from homology"/>
<evidence type="ECO:0000313" key="9">
    <source>
        <dbReference type="Proteomes" id="UP001055153"/>
    </source>
</evidence>
<feature type="transmembrane region" description="Helical" evidence="6">
    <location>
        <begin position="58"/>
        <end position="81"/>
    </location>
</feature>
<feature type="transmembrane region" description="Helical" evidence="6">
    <location>
        <begin position="263"/>
        <end position="282"/>
    </location>
</feature>
<dbReference type="PANTHER" id="PTHR22911">
    <property type="entry name" value="ACYL-MALONYL CONDENSING ENZYME-RELATED"/>
    <property type="match status" value="1"/>
</dbReference>
<dbReference type="InterPro" id="IPR037185">
    <property type="entry name" value="EmrE-like"/>
</dbReference>
<keyword evidence="5 6" id="KW-0472">Membrane</keyword>
<reference evidence="8" key="1">
    <citation type="journal article" date="2021" name="Front. Microbiol.">
        <title>Comprehensive Comparative Genomics and Phenotyping of Methylobacterium Species.</title>
        <authorList>
            <person name="Alessa O."/>
            <person name="Ogura Y."/>
            <person name="Fujitani Y."/>
            <person name="Takami H."/>
            <person name="Hayashi T."/>
            <person name="Sahin N."/>
            <person name="Tani A."/>
        </authorList>
    </citation>
    <scope>NUCLEOTIDE SEQUENCE</scope>
    <source>
        <strain evidence="8">DSM 17168</strain>
    </source>
</reference>
<dbReference type="Proteomes" id="UP001055153">
    <property type="component" value="Unassembled WGS sequence"/>
</dbReference>
<accession>A0ABQ4SNB7</accession>
<reference evidence="8" key="2">
    <citation type="submission" date="2021-08" db="EMBL/GenBank/DDBJ databases">
        <authorList>
            <person name="Tani A."/>
            <person name="Ola A."/>
            <person name="Ogura Y."/>
            <person name="Katsura K."/>
            <person name="Hayashi T."/>
        </authorList>
    </citation>
    <scope>NUCLEOTIDE SEQUENCE</scope>
    <source>
        <strain evidence="8">DSM 17168</strain>
    </source>
</reference>
<feature type="transmembrane region" description="Helical" evidence="6">
    <location>
        <begin position="93"/>
        <end position="113"/>
    </location>
</feature>
<comment type="similarity">
    <text evidence="2">Belongs to the drug/metabolite transporter (DMT) superfamily. 10 TMS drug/metabolite exporter (DME) (TC 2.A.7.3) family.</text>
</comment>
<feature type="transmembrane region" description="Helical" evidence="6">
    <location>
        <begin position="176"/>
        <end position="194"/>
    </location>
</feature>
<keyword evidence="9" id="KW-1185">Reference proteome</keyword>